<feature type="domain" description="SET" evidence="2">
    <location>
        <begin position="54"/>
        <end position="210"/>
    </location>
</feature>
<dbReference type="PANTHER" id="PTHR47332:SF4">
    <property type="entry name" value="SET DOMAIN-CONTAINING PROTEIN 5"/>
    <property type="match status" value="1"/>
</dbReference>
<dbReference type="AlphaFoldDB" id="C4JEE3"/>
<feature type="region of interest" description="Disordered" evidence="1">
    <location>
        <begin position="1"/>
        <end position="22"/>
    </location>
</feature>
<evidence type="ECO:0000259" key="2">
    <source>
        <dbReference type="PROSITE" id="PS50280"/>
    </source>
</evidence>
<organism evidence="3 4">
    <name type="scientific">Uncinocarpus reesii (strain UAMH 1704)</name>
    <dbReference type="NCBI Taxonomy" id="336963"/>
    <lineage>
        <taxon>Eukaryota</taxon>
        <taxon>Fungi</taxon>
        <taxon>Dikarya</taxon>
        <taxon>Ascomycota</taxon>
        <taxon>Pezizomycotina</taxon>
        <taxon>Eurotiomycetes</taxon>
        <taxon>Eurotiomycetidae</taxon>
        <taxon>Onygenales</taxon>
        <taxon>Onygenaceae</taxon>
        <taxon>Uncinocarpus</taxon>
    </lineage>
</organism>
<dbReference type="RefSeq" id="XP_002541268.1">
    <property type="nucleotide sequence ID" value="XM_002541222.1"/>
</dbReference>
<dbReference type="CDD" id="cd20071">
    <property type="entry name" value="SET_SMYD"/>
    <property type="match status" value="1"/>
</dbReference>
<dbReference type="OMA" id="AMGEEWH"/>
<gene>
    <name evidence="3" type="ORF">UREG_00782</name>
</gene>
<dbReference type="SUPFAM" id="SSF82199">
    <property type="entry name" value="SET domain"/>
    <property type="match status" value="1"/>
</dbReference>
<dbReference type="eggNOG" id="KOG2084">
    <property type="taxonomic scope" value="Eukaryota"/>
</dbReference>
<proteinExistence type="predicted"/>
<dbReference type="STRING" id="336963.C4JEE3"/>
<dbReference type="InParanoid" id="C4JEE3"/>
<feature type="region of interest" description="Disordered" evidence="1">
    <location>
        <begin position="428"/>
        <end position="454"/>
    </location>
</feature>
<dbReference type="VEuPathDB" id="FungiDB:UREG_00782"/>
<protein>
    <recommendedName>
        <fullName evidence="2">SET domain-containing protein</fullName>
    </recommendedName>
</protein>
<dbReference type="HOGENOM" id="CLU_037222_0_0_1"/>
<evidence type="ECO:0000256" key="1">
    <source>
        <dbReference type="SAM" id="MobiDB-lite"/>
    </source>
</evidence>
<dbReference type="InterPro" id="IPR001214">
    <property type="entry name" value="SET_dom"/>
</dbReference>
<dbReference type="Gene3D" id="2.170.270.10">
    <property type="entry name" value="SET domain"/>
    <property type="match status" value="1"/>
</dbReference>
<feature type="compositionally biased region" description="Basic residues" evidence="1">
    <location>
        <begin position="445"/>
        <end position="454"/>
    </location>
</feature>
<accession>C4JEE3</accession>
<feature type="compositionally biased region" description="Basic and acidic residues" evidence="1">
    <location>
        <begin position="428"/>
        <end position="444"/>
    </location>
</feature>
<dbReference type="InterPro" id="IPR053185">
    <property type="entry name" value="SET_domain_protein"/>
</dbReference>
<dbReference type="KEGG" id="ure:UREG_00782"/>
<dbReference type="GeneID" id="8444377"/>
<name>C4JEE3_UNCRE</name>
<dbReference type="PROSITE" id="PS50280">
    <property type="entry name" value="SET"/>
    <property type="match status" value="1"/>
</dbReference>
<sequence>MGMSEASPASRQSNIAPPDDFPGIRERIIKIERGSPFKGGLDTTASRLLMSEGMGWIPASCDRRGMGLVAMTEMTRGHLIAHETVMVVDETLESMGGSIKDYNEMLAQRLKAVKNNQKFAHYFFGLGKGSEEKFGKLGAYFERNCIPCPLPSGRKVRVLGPWISIINHSCAPNAEQTLLETTIGGTKFSFVDIRACRKIMPGEEITVSYQDIYLTAAERKKFMDKKFGFECACKCCLHPNPHLEADFRFVKRKLPIVLSPAVGRTQPAKALKNAYHVLSRLMRNGIQDRRYPDILAYCARICAFHSDVGRVLAFLNTAQAAFYRTQGIDGPDLAKLLEIEANVELLTRNRDSLRGRSAIQEAQVVGVLDHEGCRIGFMLQVNDCDYLRLCDAKRSDRKSGAPGLLDDRASGNELPDLPALLQDLALEKKEHDEMRLRPRKEKSAQKKRRAQNKK</sequence>
<evidence type="ECO:0000313" key="3">
    <source>
        <dbReference type="EMBL" id="EEP75935.1"/>
    </source>
</evidence>
<dbReference type="Proteomes" id="UP000002058">
    <property type="component" value="Unassembled WGS sequence"/>
</dbReference>
<dbReference type="InterPro" id="IPR046341">
    <property type="entry name" value="SET_dom_sf"/>
</dbReference>
<evidence type="ECO:0000313" key="4">
    <source>
        <dbReference type="Proteomes" id="UP000002058"/>
    </source>
</evidence>
<dbReference type="EMBL" id="CH476615">
    <property type="protein sequence ID" value="EEP75935.1"/>
    <property type="molecule type" value="Genomic_DNA"/>
</dbReference>
<dbReference type="Pfam" id="PF00856">
    <property type="entry name" value="SET"/>
    <property type="match status" value="1"/>
</dbReference>
<dbReference type="OrthoDB" id="438641at2759"/>
<dbReference type="PANTHER" id="PTHR47332">
    <property type="entry name" value="SET DOMAIN-CONTAINING PROTEIN 5"/>
    <property type="match status" value="1"/>
</dbReference>
<keyword evidence="4" id="KW-1185">Reference proteome</keyword>
<reference evidence="4" key="1">
    <citation type="journal article" date="2009" name="Genome Res.">
        <title>Comparative genomic analyses of the human fungal pathogens Coccidioides and their relatives.</title>
        <authorList>
            <person name="Sharpton T.J."/>
            <person name="Stajich J.E."/>
            <person name="Rounsley S.D."/>
            <person name="Gardner M.J."/>
            <person name="Wortman J.R."/>
            <person name="Jordar V.S."/>
            <person name="Maiti R."/>
            <person name="Kodira C.D."/>
            <person name="Neafsey D.E."/>
            <person name="Zeng Q."/>
            <person name="Hung C.-Y."/>
            <person name="McMahan C."/>
            <person name="Muszewska A."/>
            <person name="Grynberg M."/>
            <person name="Mandel M.A."/>
            <person name="Kellner E.M."/>
            <person name="Barker B.M."/>
            <person name="Galgiani J.N."/>
            <person name="Orbach M.J."/>
            <person name="Kirkland T.N."/>
            <person name="Cole G.T."/>
            <person name="Henn M.R."/>
            <person name="Birren B.W."/>
            <person name="Taylor J.W."/>
        </authorList>
    </citation>
    <scope>NUCLEOTIDE SEQUENCE [LARGE SCALE GENOMIC DNA]</scope>
    <source>
        <strain evidence="4">UAMH 1704</strain>
    </source>
</reference>